<feature type="transmembrane region" description="Helical" evidence="5">
    <location>
        <begin position="444"/>
        <end position="465"/>
    </location>
</feature>
<gene>
    <name evidence="6" type="ORF">A994_06675</name>
</gene>
<feature type="transmembrane region" description="Helical" evidence="5">
    <location>
        <begin position="87"/>
        <end position="108"/>
    </location>
</feature>
<comment type="subcellular location">
    <subcellularLocation>
        <location evidence="1">Membrane</location>
        <topology evidence="1">Multi-pass membrane protein</topology>
    </subcellularLocation>
</comment>
<dbReference type="PANTHER" id="PTHR43424">
    <property type="entry name" value="LOCUS PUTATIVE PROTEIN 1-RELATED"/>
    <property type="match status" value="1"/>
</dbReference>
<evidence type="ECO:0000256" key="5">
    <source>
        <dbReference type="SAM" id="Phobius"/>
    </source>
</evidence>
<feature type="transmembrane region" description="Helical" evidence="5">
    <location>
        <begin position="296"/>
        <end position="321"/>
    </location>
</feature>
<keyword evidence="3 5" id="KW-1133">Transmembrane helix</keyword>
<dbReference type="EMBL" id="AMPO01000005">
    <property type="protein sequence ID" value="EKF85743.1"/>
    <property type="molecule type" value="Genomic_DNA"/>
</dbReference>
<feature type="transmembrane region" description="Helical" evidence="5">
    <location>
        <begin position="147"/>
        <end position="164"/>
    </location>
</feature>
<dbReference type="InterPro" id="IPR052556">
    <property type="entry name" value="PolySynth_Transporter"/>
</dbReference>
<reference evidence="6 7" key="1">
    <citation type="journal article" date="2012" name="J. Bacteriol.">
        <title>Draft genome sequence of Methanobacterium formicicum DSM 3637, an archaebacterium isolated from the methane producer amoeba Pelomyxa palustris.</title>
        <authorList>
            <person name="Gutierrez G."/>
        </authorList>
    </citation>
    <scope>NUCLEOTIDE SEQUENCE [LARGE SCALE GENOMIC DNA]</scope>
    <source>
        <strain evidence="7">DSM 3637 / PP1</strain>
    </source>
</reference>
<dbReference type="GO" id="GO:0016020">
    <property type="term" value="C:membrane"/>
    <property type="evidence" value="ECO:0007669"/>
    <property type="project" value="UniProtKB-SubCell"/>
</dbReference>
<evidence type="ECO:0000256" key="1">
    <source>
        <dbReference type="ARBA" id="ARBA00004141"/>
    </source>
</evidence>
<dbReference type="CDD" id="cd13128">
    <property type="entry name" value="MATE_Wzx_like"/>
    <property type="match status" value="1"/>
</dbReference>
<proteinExistence type="predicted"/>
<feature type="transmembrane region" description="Helical" evidence="5">
    <location>
        <begin position="43"/>
        <end position="66"/>
    </location>
</feature>
<feature type="transmembrane region" description="Helical" evidence="5">
    <location>
        <begin position="212"/>
        <end position="233"/>
    </location>
</feature>
<feature type="transmembrane region" description="Helical" evidence="5">
    <location>
        <begin position="114"/>
        <end position="135"/>
    </location>
</feature>
<keyword evidence="4 5" id="KW-0472">Membrane</keyword>
<evidence type="ECO:0000256" key="2">
    <source>
        <dbReference type="ARBA" id="ARBA00022692"/>
    </source>
</evidence>
<feature type="transmembrane region" description="Helical" evidence="5">
    <location>
        <begin position="333"/>
        <end position="352"/>
    </location>
</feature>
<organism evidence="6 7">
    <name type="scientific">Methanobacterium formicicum (strain DSM 3637 / PP1)</name>
    <dbReference type="NCBI Taxonomy" id="1204725"/>
    <lineage>
        <taxon>Archaea</taxon>
        <taxon>Methanobacteriati</taxon>
        <taxon>Methanobacteriota</taxon>
        <taxon>Methanomada group</taxon>
        <taxon>Methanobacteria</taxon>
        <taxon>Methanobacteriales</taxon>
        <taxon>Methanobacteriaceae</taxon>
        <taxon>Methanobacterium</taxon>
    </lineage>
</organism>
<sequence length="478" mass="53916">MNAIQKLAKNIGSLFVSQILGYFIAFIYSIYLIRYLGVENFGVLSFALALTSILTVFCDLGLTTLMTREVAKDKSLTSKYLKNTISIKLLLSIVVVIFTVVIINNLGYPQSELYVIYFLLLSLIFTTFCGVFFSIFQAYEKLEYQSIANVLNSILMFIGVVILINYNSGLIWISALYALVNGLILLYYLYISTSKFKFPFPKMEFDFEFWKTSIVIALQFGLIGVFSTIYIWIDSVMLSFMVNNEAVGLYNAAYRIITVLLFVPFVMNAAIFPVMSKMYDSGGDSLNKLVEKYLKVMIIVGIPIGIGVTFLAKDIIILLFGNAYADSAIALQILVWATVITFIYSSYVSLFISADKQMTLNKIAFLGMIINIILNLILIPKFSFIAASFNTVLTELSMIILVFITASSSNMLLNKKQILNDFARVIISGLIMAIFLLFFNYMELFLLIFLAVIVYIVSLFITRAIDEEDINIIKQIRG</sequence>
<feature type="transmembrane region" description="Helical" evidence="5">
    <location>
        <begin position="12"/>
        <end position="31"/>
    </location>
</feature>
<dbReference type="InterPro" id="IPR002797">
    <property type="entry name" value="Polysacc_synth"/>
</dbReference>
<evidence type="ECO:0000256" key="4">
    <source>
        <dbReference type="ARBA" id="ARBA00023136"/>
    </source>
</evidence>
<evidence type="ECO:0000313" key="7">
    <source>
        <dbReference type="Proteomes" id="UP000007360"/>
    </source>
</evidence>
<dbReference type="OrthoDB" id="19148at2157"/>
<keyword evidence="7" id="KW-1185">Reference proteome</keyword>
<feature type="transmembrane region" description="Helical" evidence="5">
    <location>
        <begin position="418"/>
        <end position="438"/>
    </location>
</feature>
<comment type="caution">
    <text evidence="6">The sequence shown here is derived from an EMBL/GenBank/DDBJ whole genome shotgun (WGS) entry which is preliminary data.</text>
</comment>
<accession>K2QZM7</accession>
<feature type="transmembrane region" description="Helical" evidence="5">
    <location>
        <begin position="253"/>
        <end position="275"/>
    </location>
</feature>
<dbReference type="RefSeq" id="WP_004030625.1">
    <property type="nucleotide sequence ID" value="NZ_AMPO01000005.1"/>
</dbReference>
<dbReference type="Pfam" id="PF01943">
    <property type="entry name" value="Polysacc_synt"/>
    <property type="match status" value="1"/>
</dbReference>
<name>K2QZM7_METFP</name>
<evidence type="ECO:0000256" key="3">
    <source>
        <dbReference type="ARBA" id="ARBA00022989"/>
    </source>
</evidence>
<keyword evidence="2 5" id="KW-0812">Transmembrane</keyword>
<feature type="transmembrane region" description="Helical" evidence="5">
    <location>
        <begin position="384"/>
        <end position="406"/>
    </location>
</feature>
<dbReference type="PANTHER" id="PTHR43424:SF1">
    <property type="entry name" value="LOCUS PUTATIVE PROTEIN 1-RELATED"/>
    <property type="match status" value="1"/>
</dbReference>
<dbReference type="PATRIC" id="fig|1204725.3.peg.1339"/>
<dbReference type="Proteomes" id="UP000007360">
    <property type="component" value="Unassembled WGS sequence"/>
</dbReference>
<protein>
    <submittedName>
        <fullName evidence="6">Polysaccharide biosynthesis protein</fullName>
    </submittedName>
</protein>
<feature type="transmembrane region" description="Helical" evidence="5">
    <location>
        <begin position="170"/>
        <end position="191"/>
    </location>
</feature>
<feature type="transmembrane region" description="Helical" evidence="5">
    <location>
        <begin position="359"/>
        <end position="378"/>
    </location>
</feature>
<dbReference type="AlphaFoldDB" id="K2QZM7"/>
<evidence type="ECO:0000313" key="6">
    <source>
        <dbReference type="EMBL" id="EKF85743.1"/>
    </source>
</evidence>